<sequence length="82" mass="8333">MIAATGVTVGRVATVRAATVRAATVDLVAIVPVAIVGRAAIVPIVARATVRAASAVGRAPSVAPVRRSPRRPNCRSVRRPSA</sequence>
<proteinExistence type="predicted"/>
<reference evidence="3" key="1">
    <citation type="submission" date="2020-05" db="EMBL/GenBank/DDBJ databases">
        <authorList>
            <person name="Chiriac C."/>
            <person name="Salcher M."/>
            <person name="Ghai R."/>
            <person name="Kavagutti S V."/>
        </authorList>
    </citation>
    <scope>NUCLEOTIDE SEQUENCE</scope>
</reference>
<keyword evidence="2" id="KW-0472">Membrane</keyword>
<accession>A0A6J6DSC0</accession>
<evidence type="ECO:0000256" key="2">
    <source>
        <dbReference type="SAM" id="Phobius"/>
    </source>
</evidence>
<evidence type="ECO:0000313" key="3">
    <source>
        <dbReference type="EMBL" id="CAB4565795.1"/>
    </source>
</evidence>
<feature type="transmembrane region" description="Helical" evidence="2">
    <location>
        <begin position="27"/>
        <end position="46"/>
    </location>
</feature>
<gene>
    <name evidence="3" type="ORF">UFOPK1493_02081</name>
</gene>
<keyword evidence="2" id="KW-1133">Transmembrane helix</keyword>
<keyword evidence="2" id="KW-0812">Transmembrane</keyword>
<feature type="compositionally biased region" description="Basic residues" evidence="1">
    <location>
        <begin position="67"/>
        <end position="82"/>
    </location>
</feature>
<dbReference type="AlphaFoldDB" id="A0A6J6DSC0"/>
<dbReference type="EMBL" id="CAEZSR010000075">
    <property type="protein sequence ID" value="CAB4565795.1"/>
    <property type="molecule type" value="Genomic_DNA"/>
</dbReference>
<evidence type="ECO:0000256" key="1">
    <source>
        <dbReference type="SAM" id="MobiDB-lite"/>
    </source>
</evidence>
<name>A0A6J6DSC0_9ZZZZ</name>
<protein>
    <submittedName>
        <fullName evidence="3">Unannotated protein</fullName>
    </submittedName>
</protein>
<organism evidence="3">
    <name type="scientific">freshwater metagenome</name>
    <dbReference type="NCBI Taxonomy" id="449393"/>
    <lineage>
        <taxon>unclassified sequences</taxon>
        <taxon>metagenomes</taxon>
        <taxon>ecological metagenomes</taxon>
    </lineage>
</organism>
<feature type="region of interest" description="Disordered" evidence="1">
    <location>
        <begin position="59"/>
        <end position="82"/>
    </location>
</feature>